<dbReference type="PROSITE" id="PS50983">
    <property type="entry name" value="FE_B12_PBP"/>
    <property type="match status" value="1"/>
</dbReference>
<dbReference type="InterPro" id="IPR050902">
    <property type="entry name" value="ABC_Transporter_SBP"/>
</dbReference>
<sequence length="365" mass="40812">MMFRVVLLGRMTSRQRFSIYKPRKGRPMNKRTFRIALIAAAVLTLTACSSTYKNSTSSSSAAKETVKKTNSETQYPLTVKTYDDQGTELDQVFKKAPEKVITNNLSSTEILIELGLKDKIVGMLNPDNEVTDKYKEDIASIPHIGDKKTISQEAILAYGPDALIGRNMMFSDKSMGTISTWNSNDIPVYTQKASVSTTKQDLNNIIEDVKNIGDIFNIQDKADKYAGQLQKRIDAVKKKNKSSDKDLKKALIMCAYNDETFGTYKSALQESMLNQLGYTNVATGTSDLTLENLVSMEPELIIYVTSDRNKAMDKDATDKMEKNAVLENVPAVKNKKIMTISYDELMDYGPSVIDSLEKVNDFVNK</sequence>
<dbReference type="Gene3D" id="3.40.50.1980">
    <property type="entry name" value="Nitrogenase molybdenum iron protein domain"/>
    <property type="match status" value="2"/>
</dbReference>
<reference evidence="3 4" key="1">
    <citation type="journal article" date="2012" name="J. Bacteriol.">
        <title>Genome Sequence of the Lantibiotic Bacteriocin Producer Streptococcus salivarius Strain K12.</title>
        <authorList>
            <person name="Barretto C."/>
            <person name="Alvarez-Martin P."/>
            <person name="Foata F."/>
            <person name="Renault P."/>
            <person name="Berger B."/>
        </authorList>
    </citation>
    <scope>NUCLEOTIDE SEQUENCE [LARGE SCALE GENOMIC DNA]</scope>
    <source>
        <strain evidence="3 4">K12</strain>
    </source>
</reference>
<dbReference type="Proteomes" id="UP000006983">
    <property type="component" value="Unassembled WGS sequence"/>
</dbReference>
<accession>J7TQZ6</accession>
<organism evidence="3 4">
    <name type="scientific">Streptococcus salivarius K12</name>
    <dbReference type="NCBI Taxonomy" id="1200793"/>
    <lineage>
        <taxon>Bacteria</taxon>
        <taxon>Bacillati</taxon>
        <taxon>Bacillota</taxon>
        <taxon>Bacilli</taxon>
        <taxon>Lactobacillales</taxon>
        <taxon>Streptococcaceae</taxon>
        <taxon>Streptococcus</taxon>
    </lineage>
</organism>
<gene>
    <name evidence="3" type="ORF">RSSL_01508</name>
</gene>
<dbReference type="GO" id="GO:0071281">
    <property type="term" value="P:cellular response to iron ion"/>
    <property type="evidence" value="ECO:0007669"/>
    <property type="project" value="TreeGrafter"/>
</dbReference>
<comment type="similarity">
    <text evidence="1">Belongs to the bacterial solute-binding protein 8 family.</text>
</comment>
<keyword evidence="4" id="KW-1185">Reference proteome</keyword>
<proteinExistence type="inferred from homology"/>
<dbReference type="PATRIC" id="fig|1200793.3.peg.662"/>
<protein>
    <submittedName>
        <fullName evidence="3">Cobalamin-binding protein</fullName>
    </submittedName>
</protein>
<evidence type="ECO:0000259" key="2">
    <source>
        <dbReference type="PROSITE" id="PS50983"/>
    </source>
</evidence>
<feature type="domain" description="Fe/B12 periplasmic-binding" evidence="2">
    <location>
        <begin position="99"/>
        <end position="365"/>
    </location>
</feature>
<comment type="caution">
    <text evidence="3">The sequence shown here is derived from an EMBL/GenBank/DDBJ whole genome shotgun (WGS) entry which is preliminary data.</text>
</comment>
<evidence type="ECO:0000313" key="3">
    <source>
        <dbReference type="EMBL" id="EJO16774.1"/>
    </source>
</evidence>
<dbReference type="PANTHER" id="PTHR30535:SF34">
    <property type="entry name" value="MOLYBDATE-BINDING PROTEIN MOLA"/>
    <property type="match status" value="1"/>
</dbReference>
<dbReference type="InterPro" id="IPR002491">
    <property type="entry name" value="ABC_transptr_periplasmic_BD"/>
</dbReference>
<evidence type="ECO:0000256" key="1">
    <source>
        <dbReference type="ARBA" id="ARBA00008814"/>
    </source>
</evidence>
<dbReference type="PANTHER" id="PTHR30535">
    <property type="entry name" value="VITAMIN B12-BINDING PROTEIN"/>
    <property type="match status" value="1"/>
</dbReference>
<dbReference type="Pfam" id="PF01497">
    <property type="entry name" value="Peripla_BP_2"/>
    <property type="match status" value="1"/>
</dbReference>
<name>J7TQZ6_STRSL</name>
<dbReference type="EMBL" id="ALIF01000001">
    <property type="protein sequence ID" value="EJO16774.1"/>
    <property type="molecule type" value="Genomic_DNA"/>
</dbReference>
<dbReference type="AlphaFoldDB" id="J7TQZ6"/>
<evidence type="ECO:0000313" key="4">
    <source>
        <dbReference type="Proteomes" id="UP000006983"/>
    </source>
</evidence>
<dbReference type="SUPFAM" id="SSF53807">
    <property type="entry name" value="Helical backbone' metal receptor"/>
    <property type="match status" value="1"/>
</dbReference>